<feature type="domain" description="Peptidase M20 dimerisation" evidence="6">
    <location>
        <begin position="170"/>
        <end position="271"/>
    </location>
</feature>
<dbReference type="InterPro" id="IPR036264">
    <property type="entry name" value="Bact_exopeptidase_dim_dom"/>
</dbReference>
<dbReference type="SUPFAM" id="SSF53187">
    <property type="entry name" value="Zn-dependent exopeptidases"/>
    <property type="match status" value="1"/>
</dbReference>
<dbReference type="InterPro" id="IPR011650">
    <property type="entry name" value="Peptidase_M20_dimer"/>
</dbReference>
<dbReference type="InterPro" id="IPR002933">
    <property type="entry name" value="Peptidase_M20"/>
</dbReference>
<keyword evidence="5" id="KW-0170">Cobalt</keyword>
<dbReference type="PROSITE" id="PS00758">
    <property type="entry name" value="ARGE_DAPE_CPG2_1"/>
    <property type="match status" value="1"/>
</dbReference>
<organism evidence="7 8">
    <name type="scientific">Sandaracinomonas limnophila</name>
    <dbReference type="NCBI Taxonomy" id="1862386"/>
    <lineage>
        <taxon>Bacteria</taxon>
        <taxon>Pseudomonadati</taxon>
        <taxon>Bacteroidota</taxon>
        <taxon>Cytophagia</taxon>
        <taxon>Cytophagales</taxon>
        <taxon>Flectobacillaceae</taxon>
        <taxon>Sandaracinomonas</taxon>
    </lineage>
</organism>
<dbReference type="EMBL" id="SACY01000005">
    <property type="protein sequence ID" value="RVU23495.1"/>
    <property type="molecule type" value="Genomic_DNA"/>
</dbReference>
<reference evidence="7 8" key="1">
    <citation type="submission" date="2019-01" db="EMBL/GenBank/DDBJ databases">
        <authorList>
            <person name="Chen W.-M."/>
        </authorList>
    </citation>
    <scope>NUCLEOTIDE SEQUENCE [LARGE SCALE GENOMIC DNA]</scope>
    <source>
        <strain evidence="7 8">FSY-15</strain>
    </source>
</reference>
<evidence type="ECO:0000256" key="2">
    <source>
        <dbReference type="ARBA" id="ARBA00022723"/>
    </source>
</evidence>
<keyword evidence="2" id="KW-0479">Metal-binding</keyword>
<evidence type="ECO:0000259" key="6">
    <source>
        <dbReference type="Pfam" id="PF07687"/>
    </source>
</evidence>
<gene>
    <name evidence="7" type="ORF">EOJ36_10475</name>
</gene>
<name>A0A437PMK2_9BACT</name>
<keyword evidence="8" id="KW-1185">Reference proteome</keyword>
<dbReference type="InterPro" id="IPR050072">
    <property type="entry name" value="Peptidase_M20A"/>
</dbReference>
<evidence type="ECO:0000256" key="3">
    <source>
        <dbReference type="ARBA" id="ARBA00022801"/>
    </source>
</evidence>
<evidence type="ECO:0000256" key="4">
    <source>
        <dbReference type="ARBA" id="ARBA00022833"/>
    </source>
</evidence>
<dbReference type="PANTHER" id="PTHR43808">
    <property type="entry name" value="ACETYLORNITHINE DEACETYLASE"/>
    <property type="match status" value="1"/>
</dbReference>
<evidence type="ECO:0000313" key="8">
    <source>
        <dbReference type="Proteomes" id="UP000282832"/>
    </source>
</evidence>
<dbReference type="GO" id="GO:0006526">
    <property type="term" value="P:L-arginine biosynthetic process"/>
    <property type="evidence" value="ECO:0007669"/>
    <property type="project" value="TreeGrafter"/>
</dbReference>
<dbReference type="CDD" id="cd05651">
    <property type="entry name" value="M20_ArgE_DapE-like"/>
    <property type="match status" value="1"/>
</dbReference>
<dbReference type="AlphaFoldDB" id="A0A437PMK2"/>
<dbReference type="Gene3D" id="3.30.70.360">
    <property type="match status" value="1"/>
</dbReference>
<evidence type="ECO:0000313" key="7">
    <source>
        <dbReference type="EMBL" id="RVU23495.1"/>
    </source>
</evidence>
<dbReference type="Pfam" id="PF01546">
    <property type="entry name" value="Peptidase_M20"/>
    <property type="match status" value="1"/>
</dbReference>
<dbReference type="PANTHER" id="PTHR43808:SF31">
    <property type="entry name" value="N-ACETYL-L-CITRULLINE DEACETYLASE"/>
    <property type="match status" value="1"/>
</dbReference>
<keyword evidence="3 7" id="KW-0378">Hydrolase</keyword>
<dbReference type="Gene3D" id="3.40.630.10">
    <property type="entry name" value="Zn peptidases"/>
    <property type="match status" value="1"/>
</dbReference>
<dbReference type="GO" id="GO:0046872">
    <property type="term" value="F:metal ion binding"/>
    <property type="evidence" value="ECO:0007669"/>
    <property type="project" value="UniProtKB-KW"/>
</dbReference>
<dbReference type="RefSeq" id="WP_127805113.1">
    <property type="nucleotide sequence ID" value="NZ_SACY01000005.1"/>
</dbReference>
<dbReference type="GO" id="GO:0008777">
    <property type="term" value="F:acetylornithine deacetylase activity"/>
    <property type="evidence" value="ECO:0007669"/>
    <property type="project" value="TreeGrafter"/>
</dbReference>
<protein>
    <submittedName>
        <fullName evidence="7">M20/M25/M40 family metallo-hydrolase</fullName>
    </submittedName>
</protein>
<comment type="caution">
    <text evidence="7">The sequence shown here is derived from an EMBL/GenBank/DDBJ whole genome shotgun (WGS) entry which is preliminary data.</text>
</comment>
<accession>A0A437PMK2</accession>
<dbReference type="Pfam" id="PF07687">
    <property type="entry name" value="M20_dimer"/>
    <property type="match status" value="1"/>
</dbReference>
<dbReference type="InterPro" id="IPR001261">
    <property type="entry name" value="ArgE/DapE_CS"/>
</dbReference>
<dbReference type="Proteomes" id="UP000282832">
    <property type="component" value="Unassembled WGS sequence"/>
</dbReference>
<keyword evidence="4" id="KW-0862">Zinc</keyword>
<evidence type="ECO:0000256" key="1">
    <source>
        <dbReference type="ARBA" id="ARBA00001947"/>
    </source>
</evidence>
<dbReference type="OrthoDB" id="9792335at2"/>
<sequence length="361" mass="39824">MVNKNLLHDTQQLLIQLIECPSMSREEDGTAQIILDFFAQKNIPAHRLQNNIWASNKYFDSNKPTILLNSHHDTVKPNSLWTEKPYVATLKDEKLIGLGVNDAGASLVCLINTFVHFYEKSDLAFNLLIAASAEEEISGKDGIELLLKDSAFPKPDAAIVGEPTDCQMAIAEKGLMVVDAKVIGKAGHAARNEGINAIYLGMEDILAIRDYAFDKISPLLGPVKCTVTIANGGSQHNVVPELFEYTIDCRVNECYQLEEILEILNGITKAELTPRSIRLRSSKMEENHPLVQAGKKLGIETFGSPTLSDQALIPVPSIKIGPGHSGRSHTADEFIYLKELEKGLETYIQLLTEASIQFQNI</sequence>
<dbReference type="SUPFAM" id="SSF55031">
    <property type="entry name" value="Bacterial exopeptidase dimerisation domain"/>
    <property type="match status" value="1"/>
</dbReference>
<comment type="cofactor">
    <cofactor evidence="1">
        <name>Zn(2+)</name>
        <dbReference type="ChEBI" id="CHEBI:29105"/>
    </cofactor>
</comment>
<evidence type="ECO:0000256" key="5">
    <source>
        <dbReference type="ARBA" id="ARBA00023285"/>
    </source>
</evidence>
<proteinExistence type="predicted"/>